<evidence type="ECO:0000313" key="2">
    <source>
        <dbReference type="Proteomes" id="UP000007797"/>
    </source>
</evidence>
<gene>
    <name evidence="1" type="ORF">DFA_09038</name>
</gene>
<dbReference type="OMA" id="IYQQLNM"/>
<dbReference type="SUPFAM" id="SSF48452">
    <property type="entry name" value="TPR-like"/>
    <property type="match status" value="1"/>
</dbReference>
<name>F4Q6J0_CACFS</name>
<sequence length="420" mass="47747">MLQSLVRSTTKSALKRVAYINNSRSFATKKASISSTTPKTEKEIDQENAESKIYTFEEAILLKASNEKSSNEWLANDSVSTIEKHLNDINKKLSDFYTLKKETIDIQVKKPTQVSVAEKCLNLVNRAEMFLETREFEKAETLLLGAQRLIGEESSLVKGYITSHLATISHEKHQYESAKNYYEESIKLLESESDNNFYGSTLLNYADLLSCTDRMEESVDSVRKAISLFQSSTIKSTDERIYFAQHNLSALLCHQGKFDEAVELSKSAFNGFQRSFGNDNEMVRAAATNLAQIYKQLKMTNELEQLDSVFANQQDIAQEIVDSFETSSKDIDHINLSELGKTWSEQGHQRAFDISGFHKSSTTSKRQLGAFFREMNKQNITMGLETFDLLNNEISSLDYAADRIGEWQPRTYNSLPNHLQ</sequence>
<dbReference type="InterPro" id="IPR011990">
    <property type="entry name" value="TPR-like_helical_dom_sf"/>
</dbReference>
<dbReference type="Gene3D" id="1.25.40.10">
    <property type="entry name" value="Tetratricopeptide repeat domain"/>
    <property type="match status" value="1"/>
</dbReference>
<dbReference type="AlphaFoldDB" id="F4Q6J0"/>
<dbReference type="RefSeq" id="XP_004354900.1">
    <property type="nucleotide sequence ID" value="XM_004354848.1"/>
</dbReference>
<dbReference type="EMBL" id="GL883023">
    <property type="protein sequence ID" value="EGG16500.1"/>
    <property type="molecule type" value="Genomic_DNA"/>
</dbReference>
<keyword evidence="2" id="KW-1185">Reference proteome</keyword>
<proteinExistence type="predicted"/>
<evidence type="ECO:0008006" key="3">
    <source>
        <dbReference type="Google" id="ProtNLM"/>
    </source>
</evidence>
<dbReference type="KEGG" id="dfa:DFA_09038"/>
<accession>F4Q6J0</accession>
<reference evidence="2" key="1">
    <citation type="journal article" date="2011" name="Genome Res.">
        <title>Phylogeny-wide analysis of social amoeba genomes highlights ancient origins for complex intercellular communication.</title>
        <authorList>
            <person name="Heidel A.J."/>
            <person name="Lawal H.M."/>
            <person name="Felder M."/>
            <person name="Schilde C."/>
            <person name="Helps N.R."/>
            <person name="Tunggal B."/>
            <person name="Rivero F."/>
            <person name="John U."/>
            <person name="Schleicher M."/>
            <person name="Eichinger L."/>
            <person name="Platzer M."/>
            <person name="Noegel A.A."/>
            <person name="Schaap P."/>
            <person name="Gloeckner G."/>
        </authorList>
    </citation>
    <scope>NUCLEOTIDE SEQUENCE [LARGE SCALE GENOMIC DNA]</scope>
    <source>
        <strain evidence="2">SH3</strain>
    </source>
</reference>
<organism evidence="1 2">
    <name type="scientific">Cavenderia fasciculata</name>
    <name type="common">Slime mold</name>
    <name type="synonym">Dictyostelium fasciculatum</name>
    <dbReference type="NCBI Taxonomy" id="261658"/>
    <lineage>
        <taxon>Eukaryota</taxon>
        <taxon>Amoebozoa</taxon>
        <taxon>Evosea</taxon>
        <taxon>Eumycetozoa</taxon>
        <taxon>Dictyostelia</taxon>
        <taxon>Acytosteliales</taxon>
        <taxon>Cavenderiaceae</taxon>
        <taxon>Cavenderia</taxon>
    </lineage>
</organism>
<dbReference type="Pfam" id="PF13424">
    <property type="entry name" value="TPR_12"/>
    <property type="match status" value="1"/>
</dbReference>
<dbReference type="OrthoDB" id="18564at2759"/>
<dbReference type="Proteomes" id="UP000007797">
    <property type="component" value="Unassembled WGS sequence"/>
</dbReference>
<evidence type="ECO:0000313" key="1">
    <source>
        <dbReference type="EMBL" id="EGG16500.1"/>
    </source>
</evidence>
<dbReference type="GeneID" id="14868547"/>
<protein>
    <recommendedName>
        <fullName evidence="3">Tetratricopeptide-like helical domain-containing protein</fullName>
    </recommendedName>
</protein>